<proteinExistence type="predicted"/>
<reference evidence="3 4" key="1">
    <citation type="submission" date="2019-03" db="EMBL/GenBank/DDBJ databases">
        <title>First draft genome of Liparis tanakae, snailfish: a comprehensive survey of snailfish specific genes.</title>
        <authorList>
            <person name="Kim W."/>
            <person name="Song I."/>
            <person name="Jeong J.-H."/>
            <person name="Kim D."/>
            <person name="Kim S."/>
            <person name="Ryu S."/>
            <person name="Song J.Y."/>
            <person name="Lee S.K."/>
        </authorList>
    </citation>
    <scope>NUCLEOTIDE SEQUENCE [LARGE SCALE GENOMIC DNA]</scope>
    <source>
        <tissue evidence="3">Muscle</tissue>
    </source>
</reference>
<name>A0A4Z2HBI1_9TELE</name>
<evidence type="ECO:0000313" key="3">
    <source>
        <dbReference type="EMBL" id="TNN62625.1"/>
    </source>
</evidence>
<dbReference type="AlphaFoldDB" id="A0A4Z2HBI1"/>
<protein>
    <submittedName>
        <fullName evidence="3">Uncharacterized protein</fullName>
    </submittedName>
</protein>
<organism evidence="3 4">
    <name type="scientific">Liparis tanakae</name>
    <name type="common">Tanaka's snailfish</name>
    <dbReference type="NCBI Taxonomy" id="230148"/>
    <lineage>
        <taxon>Eukaryota</taxon>
        <taxon>Metazoa</taxon>
        <taxon>Chordata</taxon>
        <taxon>Craniata</taxon>
        <taxon>Vertebrata</taxon>
        <taxon>Euteleostomi</taxon>
        <taxon>Actinopterygii</taxon>
        <taxon>Neopterygii</taxon>
        <taxon>Teleostei</taxon>
        <taxon>Neoteleostei</taxon>
        <taxon>Acanthomorphata</taxon>
        <taxon>Eupercaria</taxon>
        <taxon>Perciformes</taxon>
        <taxon>Cottioidei</taxon>
        <taxon>Cottales</taxon>
        <taxon>Liparidae</taxon>
        <taxon>Liparis</taxon>
    </lineage>
</organism>
<feature type="transmembrane region" description="Helical" evidence="2">
    <location>
        <begin position="125"/>
        <end position="145"/>
    </location>
</feature>
<evidence type="ECO:0000256" key="1">
    <source>
        <dbReference type="SAM" id="MobiDB-lite"/>
    </source>
</evidence>
<dbReference type="Proteomes" id="UP000314294">
    <property type="component" value="Unassembled WGS sequence"/>
</dbReference>
<dbReference type="EMBL" id="SRLO01000289">
    <property type="protein sequence ID" value="TNN62625.1"/>
    <property type="molecule type" value="Genomic_DNA"/>
</dbReference>
<evidence type="ECO:0000256" key="2">
    <source>
        <dbReference type="SAM" id="Phobius"/>
    </source>
</evidence>
<feature type="compositionally biased region" description="Pro residues" evidence="1">
    <location>
        <begin position="70"/>
        <end position="85"/>
    </location>
</feature>
<keyword evidence="2" id="KW-1133">Transmembrane helix</keyword>
<comment type="caution">
    <text evidence="3">The sequence shown here is derived from an EMBL/GenBank/DDBJ whole genome shotgun (WGS) entry which is preliminary data.</text>
</comment>
<evidence type="ECO:0000313" key="4">
    <source>
        <dbReference type="Proteomes" id="UP000314294"/>
    </source>
</evidence>
<sequence>MVCDCFRATMKILRLRQILGWIQAMRRDQAEANRQFLEALTDPSVLQPTPVPVDQSSRRPAHVPRNPSALPIPDPQDPSALPTPYPSYGFDGSTAGGYGIESERSTGTWWGGTVSMSVSSGLKGLLTVAVLGGCVMMVGGTVLATLLLEQLVAGTVVCSSLGCLLANSVMLKTNWRQPSLMAVPSQPAPLPPIRLELLALQLHDSSELPCDWLLITPPAGNKPTKEQGPLQPDRLVMERVLGSSDPTSSGPALMSAEEKHAGTACDQTAEADVETCTWTSDWM</sequence>
<gene>
    <name evidence="3" type="ORF">EYF80_027143</name>
</gene>
<keyword evidence="2" id="KW-0472">Membrane</keyword>
<keyword evidence="4" id="KW-1185">Reference proteome</keyword>
<accession>A0A4Z2HBI1</accession>
<keyword evidence="2" id="KW-0812">Transmembrane</keyword>
<feature type="region of interest" description="Disordered" evidence="1">
    <location>
        <begin position="47"/>
        <end position="86"/>
    </location>
</feature>
<feature type="transmembrane region" description="Helical" evidence="2">
    <location>
        <begin position="151"/>
        <end position="171"/>
    </location>
</feature>